<dbReference type="AlphaFoldDB" id="A0A4Q5N2D0"/>
<evidence type="ECO:0000256" key="1">
    <source>
        <dbReference type="SAM" id="MobiDB-lite"/>
    </source>
</evidence>
<proteinExistence type="predicted"/>
<sequence length="186" mass="19505">MHRSGHEIDATTVDSAPPDELALDSPPRRAVGRVGSMDYRVERVALEEQPTAVVRAVVPEAGIAEFLGGVFGEVIEVIGAQGLHPAGPPFGCYVPTPDGFQVEPGFPATGPVEPSGRVLPATLPAGPAIVVLHTGPYSAVAAAYEAAQAWLVDHDGEATAPPWETYLDGPEVAEPRTLVYVPCRPR</sequence>
<dbReference type="Proteomes" id="UP000293764">
    <property type="component" value="Unassembled WGS sequence"/>
</dbReference>
<dbReference type="InterPro" id="IPR010499">
    <property type="entry name" value="AraC_E-bd"/>
</dbReference>
<dbReference type="OrthoDB" id="64208at2"/>
<organism evidence="3 4">
    <name type="scientific">Pengzhenrongella frigida</name>
    <dbReference type="NCBI Taxonomy" id="1259133"/>
    <lineage>
        <taxon>Bacteria</taxon>
        <taxon>Bacillati</taxon>
        <taxon>Actinomycetota</taxon>
        <taxon>Actinomycetes</taxon>
        <taxon>Micrococcales</taxon>
        <taxon>Pengzhenrongella</taxon>
    </lineage>
</organism>
<dbReference type="EMBL" id="SDWW01000006">
    <property type="protein sequence ID" value="RYV52290.1"/>
    <property type="molecule type" value="Genomic_DNA"/>
</dbReference>
<evidence type="ECO:0000313" key="4">
    <source>
        <dbReference type="Proteomes" id="UP000293764"/>
    </source>
</evidence>
<name>A0A4Q5N2D0_9MICO</name>
<dbReference type="Pfam" id="PF06445">
    <property type="entry name" value="GyrI-like"/>
    <property type="match status" value="1"/>
</dbReference>
<dbReference type="InterPro" id="IPR011256">
    <property type="entry name" value="Reg_factor_effector_dom_sf"/>
</dbReference>
<comment type="caution">
    <text evidence="3">The sequence shown here is derived from an EMBL/GenBank/DDBJ whole genome shotgun (WGS) entry which is preliminary data.</text>
</comment>
<keyword evidence="4" id="KW-1185">Reference proteome</keyword>
<gene>
    <name evidence="3" type="ORF">EUA98_03510</name>
</gene>
<dbReference type="InterPro" id="IPR029442">
    <property type="entry name" value="GyrI-like"/>
</dbReference>
<accession>A0A4Q5N2D0</accession>
<protein>
    <submittedName>
        <fullName evidence="3">AraC family transcriptional regulator</fullName>
    </submittedName>
</protein>
<evidence type="ECO:0000313" key="3">
    <source>
        <dbReference type="EMBL" id="RYV52290.1"/>
    </source>
</evidence>
<feature type="domain" description="AraC effector-binding" evidence="2">
    <location>
        <begin position="37"/>
        <end position="184"/>
    </location>
</feature>
<evidence type="ECO:0000259" key="2">
    <source>
        <dbReference type="SMART" id="SM00871"/>
    </source>
</evidence>
<reference evidence="3 4" key="1">
    <citation type="submission" date="2019-01" db="EMBL/GenBank/DDBJ databases">
        <title>Novel species of Cellulomonas.</title>
        <authorList>
            <person name="Liu Q."/>
            <person name="Xin Y.-H."/>
        </authorList>
    </citation>
    <scope>NUCLEOTIDE SEQUENCE [LARGE SCALE GENOMIC DNA]</scope>
    <source>
        <strain evidence="3 4">HLT2-17</strain>
    </source>
</reference>
<dbReference type="SUPFAM" id="SSF55136">
    <property type="entry name" value="Probable bacterial effector-binding domain"/>
    <property type="match status" value="1"/>
</dbReference>
<feature type="region of interest" description="Disordered" evidence="1">
    <location>
        <begin position="1"/>
        <end position="29"/>
    </location>
</feature>
<dbReference type="SMART" id="SM00871">
    <property type="entry name" value="AraC_E_bind"/>
    <property type="match status" value="1"/>
</dbReference>
<dbReference type="Gene3D" id="3.20.80.10">
    <property type="entry name" value="Regulatory factor, effector binding domain"/>
    <property type="match status" value="1"/>
</dbReference>